<dbReference type="SUPFAM" id="SSF53756">
    <property type="entry name" value="UDP-Glycosyltransferase/glycogen phosphorylase"/>
    <property type="match status" value="1"/>
</dbReference>
<gene>
    <name evidence="2" type="ORF">ACFOEK_20970</name>
</gene>
<name>A0ABV7HI20_9GAMM</name>
<dbReference type="Proteomes" id="UP001595476">
    <property type="component" value="Unassembled WGS sequence"/>
</dbReference>
<dbReference type="PANTHER" id="PTHR10788:SF106">
    <property type="entry name" value="BCDNA.GH08860"/>
    <property type="match status" value="1"/>
</dbReference>
<comment type="similarity">
    <text evidence="1">Belongs to the glycosyltransferase 20 family.</text>
</comment>
<dbReference type="EMBL" id="JBHRSZ010000010">
    <property type="protein sequence ID" value="MFC3153525.1"/>
    <property type="molecule type" value="Genomic_DNA"/>
</dbReference>
<keyword evidence="3" id="KW-1185">Reference proteome</keyword>
<dbReference type="RefSeq" id="WP_386723448.1">
    <property type="nucleotide sequence ID" value="NZ_JBHRSZ010000010.1"/>
</dbReference>
<proteinExistence type="inferred from homology"/>
<dbReference type="PANTHER" id="PTHR10788">
    <property type="entry name" value="TREHALOSE-6-PHOSPHATE SYNTHASE"/>
    <property type="match status" value="1"/>
</dbReference>
<dbReference type="Gene3D" id="3.40.50.2000">
    <property type="entry name" value="Glycogen Phosphorylase B"/>
    <property type="match status" value="2"/>
</dbReference>
<evidence type="ECO:0000256" key="1">
    <source>
        <dbReference type="ARBA" id="ARBA00008799"/>
    </source>
</evidence>
<evidence type="ECO:0000313" key="3">
    <source>
        <dbReference type="Proteomes" id="UP001595476"/>
    </source>
</evidence>
<dbReference type="Pfam" id="PF00982">
    <property type="entry name" value="Glyco_transf_20"/>
    <property type="match status" value="1"/>
</dbReference>
<protein>
    <submittedName>
        <fullName evidence="2">Trehalose-6-phosphate synthase</fullName>
    </submittedName>
</protein>
<dbReference type="InterPro" id="IPR001830">
    <property type="entry name" value="Glyco_trans_20"/>
</dbReference>
<organism evidence="2 3">
    <name type="scientific">Litoribrevibacter euphylliae</name>
    <dbReference type="NCBI Taxonomy" id="1834034"/>
    <lineage>
        <taxon>Bacteria</taxon>
        <taxon>Pseudomonadati</taxon>
        <taxon>Pseudomonadota</taxon>
        <taxon>Gammaproteobacteria</taxon>
        <taxon>Oceanospirillales</taxon>
        <taxon>Oceanospirillaceae</taxon>
        <taxon>Litoribrevibacter</taxon>
    </lineage>
</organism>
<accession>A0ABV7HI20</accession>
<sequence length="462" mass="52611">MKIGRMLSLSWYGGVDTKDGVAKQVAGIHSQVDDGLWLCVEREGGSPNARTQLVGLNMDQCEELELSLLFFEECLLPLFHQLRKAFSFNYHHYSAYRKWNKGLAEGLASLYRDGDVLWLHDAHWIPLARYLKELQPNLPIGISFPSSFAGAEVLQTLPVAEELLDDLFYFDLVTFSREADIKNISEAMIDLKGAITLADKRLKKDNQILKVDAYPPASFTDSEVLGRLPEIDCFGMSPGDKLVLTVDTPAWFTNRTNRNQAYELFLKDNPAVAKNIVFGSLVTPFAINEERVRSTIRRWRTDLEELNDHWRSFSRKPFRMAQCQKMEGEIESLYRSAKVFVDLSLGCYSSCNHSDYWWSQDPEDPAVLIVSTLALDGNTLPGALVVHPLDVVGVSQAVREALLMPLSERKLRHEQLGMSFKMLSPERRKAKFTLDVMEQARKNRLQNPIRMKRDVVRPVSQP</sequence>
<reference evidence="3" key="1">
    <citation type="journal article" date="2019" name="Int. J. Syst. Evol. Microbiol.">
        <title>The Global Catalogue of Microorganisms (GCM) 10K type strain sequencing project: providing services to taxonomists for standard genome sequencing and annotation.</title>
        <authorList>
            <consortium name="The Broad Institute Genomics Platform"/>
            <consortium name="The Broad Institute Genome Sequencing Center for Infectious Disease"/>
            <person name="Wu L."/>
            <person name="Ma J."/>
        </authorList>
    </citation>
    <scope>NUCLEOTIDE SEQUENCE [LARGE SCALE GENOMIC DNA]</scope>
    <source>
        <strain evidence="3">KCTC 52438</strain>
    </source>
</reference>
<comment type="caution">
    <text evidence="2">The sequence shown here is derived from an EMBL/GenBank/DDBJ whole genome shotgun (WGS) entry which is preliminary data.</text>
</comment>
<evidence type="ECO:0000313" key="2">
    <source>
        <dbReference type="EMBL" id="MFC3153525.1"/>
    </source>
</evidence>